<keyword evidence="2" id="KW-1185">Reference proteome</keyword>
<organism evidence="1 2">
    <name type="scientific">Microbacterium phage vB_MoxS-R1</name>
    <dbReference type="NCBI Taxonomy" id="2848881"/>
    <lineage>
        <taxon>Viruses</taxon>
        <taxon>Duplodnaviria</taxon>
        <taxon>Heunggongvirae</taxon>
        <taxon>Uroviricota</taxon>
        <taxon>Caudoviricetes</taxon>
        <taxon>Syrbvirus</taxon>
        <taxon>Syrbvirus R1</taxon>
    </lineage>
</organism>
<dbReference type="EMBL" id="MW073100">
    <property type="protein sequence ID" value="QWT28876.1"/>
    <property type="molecule type" value="Genomic_DNA"/>
</dbReference>
<dbReference type="Proteomes" id="UP000683438">
    <property type="component" value="Segment"/>
</dbReference>
<gene>
    <name evidence="1" type="ORF">vBMoxSR1_gp26</name>
</gene>
<sequence>MARDRANISIDIWSDADFRDLTPQAQALYFKLVSHPKLDYCGCVEFHPGRLAAMSREMTSGDVMVAAQELADKWFCVFDQTTDEVLVRSWVRHDGLMRQPRLAVSMAKAYGAIASNKIRAVVVHELQRYKKANKDLPAWEKPQVMTVLKQPAVAVRETKTELTWDFPGFLPFADMATTDATGNV</sequence>
<reference evidence="1" key="1">
    <citation type="submission" date="2020-10" db="EMBL/GenBank/DDBJ databases">
        <title>Complete genome sequence of vB_MoxS-R1, a novel marine prophage inducted from Microbacterium.</title>
        <authorList>
            <person name="Zheng H."/>
            <person name="Liu B."/>
            <person name="Xu Y."/>
            <person name="Chen F."/>
        </authorList>
    </citation>
    <scope>NUCLEOTIDE SEQUENCE</scope>
</reference>
<evidence type="ECO:0000313" key="2">
    <source>
        <dbReference type="Proteomes" id="UP000683438"/>
    </source>
</evidence>
<proteinExistence type="predicted"/>
<name>A0A8F2IVC4_9CAUD</name>
<protein>
    <submittedName>
        <fullName evidence="1">DNA binding domain protein</fullName>
    </submittedName>
</protein>
<evidence type="ECO:0000313" key="1">
    <source>
        <dbReference type="EMBL" id="QWT28876.1"/>
    </source>
</evidence>
<accession>A0A8F2IVC4</accession>